<sequence length="63" mass="7414">MGHDMYPESWTHTYGSYLWHKNIDLGVIAQVLGHKGITMLVEVYGHTLNEKIQQKFEEIKHFL</sequence>
<proteinExistence type="predicted"/>
<evidence type="ECO:0000313" key="3">
    <source>
        <dbReference type="Proteomes" id="UP000004423"/>
    </source>
</evidence>
<dbReference type="AlphaFoldDB" id="A0AAV3FQN8"/>
<comment type="caution">
    <text evidence="2">The sequence shown here is derived from an EMBL/GenBank/DDBJ whole genome shotgun (WGS) entry which is preliminary data.</text>
</comment>
<organism evidence="2 3">
    <name type="scientific">Streptococcus canis FSL Z3-227</name>
    <dbReference type="NCBI Taxonomy" id="482234"/>
    <lineage>
        <taxon>Bacteria</taxon>
        <taxon>Bacillati</taxon>
        <taxon>Bacillota</taxon>
        <taxon>Bacilli</taxon>
        <taxon>Lactobacillales</taxon>
        <taxon>Streptococcaceae</taxon>
        <taxon>Streptococcus</taxon>
    </lineage>
</organism>
<dbReference type="SUPFAM" id="SSF56349">
    <property type="entry name" value="DNA breaking-rejoining enzymes"/>
    <property type="match status" value="1"/>
</dbReference>
<dbReference type="Proteomes" id="UP000004423">
    <property type="component" value="Unassembled WGS sequence"/>
</dbReference>
<dbReference type="InterPro" id="IPR011010">
    <property type="entry name" value="DNA_brk_join_enz"/>
</dbReference>
<gene>
    <name evidence="2" type="ORF">SCAZ3_01385</name>
</gene>
<dbReference type="GO" id="GO:0006310">
    <property type="term" value="P:DNA recombination"/>
    <property type="evidence" value="ECO:0007669"/>
    <property type="project" value="UniProtKB-KW"/>
</dbReference>
<name>A0AAV3FQN8_STRCB</name>
<dbReference type="InterPro" id="IPR013762">
    <property type="entry name" value="Integrase-like_cat_sf"/>
</dbReference>
<dbReference type="EMBL" id="AIDX01000001">
    <property type="protein sequence ID" value="EIQ81050.1"/>
    <property type="molecule type" value="Genomic_DNA"/>
</dbReference>
<dbReference type="GO" id="GO:0003677">
    <property type="term" value="F:DNA binding"/>
    <property type="evidence" value="ECO:0007669"/>
    <property type="project" value="InterPro"/>
</dbReference>
<dbReference type="GO" id="GO:0015074">
    <property type="term" value="P:DNA integration"/>
    <property type="evidence" value="ECO:0007669"/>
    <property type="project" value="InterPro"/>
</dbReference>
<reference evidence="2 3" key="1">
    <citation type="journal article" date="2012" name="PLoS ONE">
        <title>Gene Repertoire Evolution of Streptococcus pyogenes Inferred from Phylogenomic Analysis with Streptococcus canis and Streptococcus dysgalactiae.</title>
        <authorList>
            <person name="Lefebure T."/>
            <person name="Richards V.P."/>
            <person name="Lang P."/>
            <person name="Pavinski-Bitar P."/>
            <person name="Stanhope M.J."/>
        </authorList>
    </citation>
    <scope>NUCLEOTIDE SEQUENCE [LARGE SCALE GENOMIC DNA]</scope>
    <source>
        <strain evidence="2 3">FSL Z3-227</strain>
    </source>
</reference>
<evidence type="ECO:0000313" key="2">
    <source>
        <dbReference type="EMBL" id="EIQ81050.1"/>
    </source>
</evidence>
<protein>
    <submittedName>
        <fullName evidence="2">Integrase</fullName>
    </submittedName>
</protein>
<evidence type="ECO:0000256" key="1">
    <source>
        <dbReference type="ARBA" id="ARBA00023172"/>
    </source>
</evidence>
<dbReference type="Gene3D" id="1.10.443.10">
    <property type="entry name" value="Intergrase catalytic core"/>
    <property type="match status" value="1"/>
</dbReference>
<accession>A0AAV3FQN8</accession>
<keyword evidence="1" id="KW-0233">DNA recombination</keyword>